<evidence type="ECO:0000313" key="7">
    <source>
        <dbReference type="WBParaSite" id="SMUV_0000811001-mRNA-1"/>
    </source>
</evidence>
<keyword evidence="2" id="KW-0677">Repeat</keyword>
<dbReference type="Proteomes" id="UP000046393">
    <property type="component" value="Unplaced"/>
</dbReference>
<evidence type="ECO:0000313" key="6">
    <source>
        <dbReference type="Proteomes" id="UP000046393"/>
    </source>
</evidence>
<protein>
    <submittedName>
        <fullName evidence="7">Sushi domain-containing protein</fullName>
    </submittedName>
</protein>
<dbReference type="InterPro" id="IPR035976">
    <property type="entry name" value="Sushi/SCR/CCP_sf"/>
</dbReference>
<evidence type="ECO:0000256" key="4">
    <source>
        <dbReference type="PROSITE-ProRule" id="PRU00302"/>
    </source>
</evidence>
<dbReference type="Gene3D" id="2.10.70.10">
    <property type="entry name" value="Complement Module, domain 1"/>
    <property type="match status" value="4"/>
</dbReference>
<evidence type="ECO:0000256" key="3">
    <source>
        <dbReference type="ARBA" id="ARBA00023157"/>
    </source>
</evidence>
<name>A0A158R5U0_9BILA</name>
<feature type="domain" description="Sushi" evidence="5">
    <location>
        <begin position="339"/>
        <end position="401"/>
    </location>
</feature>
<dbReference type="PANTHER" id="PTHR45656">
    <property type="entry name" value="PROTEIN CBR-CLEC-78"/>
    <property type="match status" value="1"/>
</dbReference>
<accession>A0A158R5U0</accession>
<evidence type="ECO:0000256" key="2">
    <source>
        <dbReference type="ARBA" id="ARBA00022737"/>
    </source>
</evidence>
<dbReference type="SUPFAM" id="SSF82153">
    <property type="entry name" value="FAS1 domain"/>
    <property type="match status" value="1"/>
</dbReference>
<dbReference type="PROSITE" id="PS50923">
    <property type="entry name" value="SUSHI"/>
    <property type="match status" value="5"/>
</dbReference>
<keyword evidence="3 4" id="KW-1015">Disulfide bond</keyword>
<dbReference type="InterPro" id="IPR051277">
    <property type="entry name" value="SEZ6_CSMD_C4BPB_Regulators"/>
</dbReference>
<feature type="domain" description="Sushi" evidence="5">
    <location>
        <begin position="265"/>
        <end position="332"/>
    </location>
</feature>
<dbReference type="PANTHER" id="PTHR45656:SF4">
    <property type="entry name" value="PROTEIN CBR-CLEC-78"/>
    <property type="match status" value="1"/>
</dbReference>
<dbReference type="CDD" id="cd00033">
    <property type="entry name" value="CCP"/>
    <property type="match status" value="4"/>
</dbReference>
<keyword evidence="4" id="KW-0768">Sushi</keyword>
<dbReference type="InterPro" id="IPR036378">
    <property type="entry name" value="FAS1_dom_sf"/>
</dbReference>
<dbReference type="InterPro" id="IPR000436">
    <property type="entry name" value="Sushi_SCR_CCP_dom"/>
</dbReference>
<dbReference type="Pfam" id="PF00084">
    <property type="entry name" value="Sushi"/>
    <property type="match status" value="4"/>
</dbReference>
<dbReference type="SUPFAM" id="SSF57535">
    <property type="entry name" value="Complement control module/SCR domain"/>
    <property type="match status" value="5"/>
</dbReference>
<dbReference type="SMART" id="SM00032">
    <property type="entry name" value="CCP"/>
    <property type="match status" value="5"/>
</dbReference>
<feature type="domain" description="Sushi" evidence="5">
    <location>
        <begin position="407"/>
        <end position="466"/>
    </location>
</feature>
<evidence type="ECO:0000256" key="1">
    <source>
        <dbReference type="ARBA" id="ARBA00022729"/>
    </source>
</evidence>
<organism evidence="6 7">
    <name type="scientific">Syphacia muris</name>
    <dbReference type="NCBI Taxonomy" id="451379"/>
    <lineage>
        <taxon>Eukaryota</taxon>
        <taxon>Metazoa</taxon>
        <taxon>Ecdysozoa</taxon>
        <taxon>Nematoda</taxon>
        <taxon>Chromadorea</taxon>
        <taxon>Rhabditida</taxon>
        <taxon>Spirurina</taxon>
        <taxon>Oxyuridomorpha</taxon>
        <taxon>Oxyuroidea</taxon>
        <taxon>Oxyuridae</taxon>
        <taxon>Syphacia</taxon>
    </lineage>
</organism>
<reference evidence="7" key="1">
    <citation type="submission" date="2016-04" db="UniProtKB">
        <authorList>
            <consortium name="WormBaseParasite"/>
        </authorList>
    </citation>
    <scope>IDENTIFICATION</scope>
</reference>
<feature type="domain" description="Sushi" evidence="5">
    <location>
        <begin position="129"/>
        <end position="192"/>
    </location>
</feature>
<dbReference type="AlphaFoldDB" id="A0A158R5U0"/>
<dbReference type="STRING" id="451379.A0A158R5U0"/>
<comment type="caution">
    <text evidence="4">Lacks conserved residue(s) required for the propagation of feature annotation.</text>
</comment>
<sequence length="467" mass="50681">MIGCIALSKPSVRLCETDIYFVEKPLPTVKESLLEILKNRRDLSVFASLVFNSSVVNEADLDDLSALHTLFVPSDDAFSKNQIRALQCNSTNSEAKYKFGICIGFIEYIFKLKWLIGCMSQTSKSAGPATCTEFQNKTNHGQITYFQSNLQVQFSDWTLAALTCDLGYFLYGNPLVHCLNGEWSDTLGVCESPNDKETACSEITNRGGTVTYFHSSLVANYTVGTTALLMCPLGVLATGNVLSTCINKVWTPELGTCNSPQDITASCSEHPAVDNGLTTYIQASLTTTYAEGTTVYLYCNYGYVLKGAATARCEKDSTTGALEWTQLGSCESINNDNGKTCPDLTVDNGVVTYDLFNPKKLNTYATLMCNIGYILTGNIMATCTEADDGTMKWTNIGRCYSSLPTAASCPEFNISNSLITYDALRPRAHGTAAILGCNFGYYVSGNAVATCDTDDTWSPSLGTCVKL</sequence>
<proteinExistence type="predicted"/>
<dbReference type="WBParaSite" id="SMUV_0000811001-mRNA-1">
    <property type="protein sequence ID" value="SMUV_0000811001-mRNA-1"/>
    <property type="gene ID" value="SMUV_0000811001"/>
</dbReference>
<feature type="domain" description="Sushi" evidence="5">
    <location>
        <begin position="198"/>
        <end position="259"/>
    </location>
</feature>
<feature type="disulfide bond" evidence="4">
    <location>
        <begin position="437"/>
        <end position="464"/>
    </location>
</feature>
<keyword evidence="6" id="KW-1185">Reference proteome</keyword>
<evidence type="ECO:0000259" key="5">
    <source>
        <dbReference type="PROSITE" id="PS50923"/>
    </source>
</evidence>
<keyword evidence="1" id="KW-0732">Signal</keyword>
<dbReference type="Gene3D" id="2.30.180.10">
    <property type="entry name" value="FAS1 domain"/>
    <property type="match status" value="1"/>
</dbReference>